<organism evidence="1 2">
    <name type="scientific">Paenibacillus artemisiicola</name>
    <dbReference type="NCBI Taxonomy" id="1172618"/>
    <lineage>
        <taxon>Bacteria</taxon>
        <taxon>Bacillati</taxon>
        <taxon>Bacillota</taxon>
        <taxon>Bacilli</taxon>
        <taxon>Bacillales</taxon>
        <taxon>Paenibacillaceae</taxon>
        <taxon>Paenibacillus</taxon>
    </lineage>
</organism>
<keyword evidence="2" id="KW-1185">Reference proteome</keyword>
<gene>
    <name evidence="1" type="ORF">I8J29_26285</name>
</gene>
<sequence length="57" mass="6570">MTQGVNGLIAFDGNVGDERYRSAYLNRLKELLHDTIHVRAEWIEMKQVLELDGLLVK</sequence>
<dbReference type="RefSeq" id="WP_208850337.1">
    <property type="nucleotide sequence ID" value="NZ_JAGGDJ010000038.1"/>
</dbReference>
<name>A0ABS3WHD1_9BACL</name>
<accession>A0ABS3WHD1</accession>
<dbReference type="EMBL" id="JAGGDJ010000038">
    <property type="protein sequence ID" value="MBO7747702.1"/>
    <property type="molecule type" value="Genomic_DNA"/>
</dbReference>
<dbReference type="Proteomes" id="UP000670947">
    <property type="component" value="Unassembled WGS sequence"/>
</dbReference>
<evidence type="ECO:0000313" key="1">
    <source>
        <dbReference type="EMBL" id="MBO7747702.1"/>
    </source>
</evidence>
<comment type="caution">
    <text evidence="1">The sequence shown here is derived from an EMBL/GenBank/DDBJ whole genome shotgun (WGS) entry which is preliminary data.</text>
</comment>
<evidence type="ECO:0000313" key="2">
    <source>
        <dbReference type="Proteomes" id="UP000670947"/>
    </source>
</evidence>
<reference evidence="1 2" key="1">
    <citation type="submission" date="2021-03" db="EMBL/GenBank/DDBJ databases">
        <title>Paenibacillus artemisicola MWE-103 whole genome sequence.</title>
        <authorList>
            <person name="Ham Y.J."/>
        </authorList>
    </citation>
    <scope>NUCLEOTIDE SEQUENCE [LARGE SCALE GENOMIC DNA]</scope>
    <source>
        <strain evidence="1 2">MWE-103</strain>
    </source>
</reference>
<proteinExistence type="predicted"/>
<protein>
    <submittedName>
        <fullName evidence="1">Uncharacterized protein</fullName>
    </submittedName>
</protein>